<accession>X0XY23</accession>
<protein>
    <submittedName>
        <fullName evidence="1">Uncharacterized protein</fullName>
    </submittedName>
</protein>
<name>X0XY23_9ZZZZ</name>
<dbReference type="EMBL" id="BARS01046455">
    <property type="protein sequence ID" value="GAG29651.1"/>
    <property type="molecule type" value="Genomic_DNA"/>
</dbReference>
<dbReference type="AlphaFoldDB" id="X0XY23"/>
<proteinExistence type="predicted"/>
<dbReference type="PROSITE" id="PS51257">
    <property type="entry name" value="PROKAR_LIPOPROTEIN"/>
    <property type="match status" value="1"/>
</dbReference>
<evidence type="ECO:0000313" key="1">
    <source>
        <dbReference type="EMBL" id="GAG29651.1"/>
    </source>
</evidence>
<reference evidence="1" key="1">
    <citation type="journal article" date="2014" name="Front. Microbiol.">
        <title>High frequency of phylogenetically diverse reductive dehalogenase-homologous genes in deep subseafloor sedimentary metagenomes.</title>
        <authorList>
            <person name="Kawai M."/>
            <person name="Futagami T."/>
            <person name="Toyoda A."/>
            <person name="Takaki Y."/>
            <person name="Nishi S."/>
            <person name="Hori S."/>
            <person name="Arai W."/>
            <person name="Tsubouchi T."/>
            <person name="Morono Y."/>
            <person name="Uchiyama I."/>
            <person name="Ito T."/>
            <person name="Fujiyama A."/>
            <person name="Inagaki F."/>
            <person name="Takami H."/>
        </authorList>
    </citation>
    <scope>NUCLEOTIDE SEQUENCE</scope>
    <source>
        <strain evidence="1">Expedition CK06-06</strain>
    </source>
</reference>
<sequence>MKRAFKSFIAFALLVLISMSCSERKEQVTAFKNVNLL</sequence>
<feature type="non-terminal residue" evidence="1">
    <location>
        <position position="37"/>
    </location>
</feature>
<comment type="caution">
    <text evidence="1">The sequence shown here is derived from an EMBL/GenBank/DDBJ whole genome shotgun (WGS) entry which is preliminary data.</text>
</comment>
<organism evidence="1">
    <name type="scientific">marine sediment metagenome</name>
    <dbReference type="NCBI Taxonomy" id="412755"/>
    <lineage>
        <taxon>unclassified sequences</taxon>
        <taxon>metagenomes</taxon>
        <taxon>ecological metagenomes</taxon>
    </lineage>
</organism>
<gene>
    <name evidence="1" type="ORF">S01H1_69928</name>
</gene>